<comment type="caution">
    <text evidence="1">The sequence shown here is derived from an EMBL/GenBank/DDBJ whole genome shotgun (WGS) entry which is preliminary data.</text>
</comment>
<dbReference type="EMBL" id="JARJCW010000009">
    <property type="protein sequence ID" value="KAJ7220855.1"/>
    <property type="molecule type" value="Genomic_DNA"/>
</dbReference>
<organism evidence="1 2">
    <name type="scientific">Mycena pura</name>
    <dbReference type="NCBI Taxonomy" id="153505"/>
    <lineage>
        <taxon>Eukaryota</taxon>
        <taxon>Fungi</taxon>
        <taxon>Dikarya</taxon>
        <taxon>Basidiomycota</taxon>
        <taxon>Agaricomycotina</taxon>
        <taxon>Agaricomycetes</taxon>
        <taxon>Agaricomycetidae</taxon>
        <taxon>Agaricales</taxon>
        <taxon>Marasmiineae</taxon>
        <taxon>Mycenaceae</taxon>
        <taxon>Mycena</taxon>
    </lineage>
</organism>
<dbReference type="Proteomes" id="UP001219525">
    <property type="component" value="Unassembled WGS sequence"/>
</dbReference>
<keyword evidence="2" id="KW-1185">Reference proteome</keyword>
<name>A0AAD6VRX8_9AGAR</name>
<protein>
    <submittedName>
        <fullName evidence="1">Uncharacterized protein</fullName>
    </submittedName>
</protein>
<feature type="non-terminal residue" evidence="1">
    <location>
        <position position="64"/>
    </location>
</feature>
<evidence type="ECO:0000313" key="1">
    <source>
        <dbReference type="EMBL" id="KAJ7220855.1"/>
    </source>
</evidence>
<proteinExistence type="predicted"/>
<accession>A0AAD6VRX8</accession>
<dbReference type="AlphaFoldDB" id="A0AAD6VRX8"/>
<sequence>MHAASTHSTCATPGPETSVCVGNQHQDVQPVDLMSNGPQCAHCGWRGGSHAANCPFSASNCPLS</sequence>
<gene>
    <name evidence="1" type="ORF">GGX14DRAFT_432281</name>
</gene>
<reference evidence="1" key="1">
    <citation type="submission" date="2023-03" db="EMBL/GenBank/DDBJ databases">
        <title>Massive genome expansion in bonnet fungi (Mycena s.s.) driven by repeated elements and novel gene families across ecological guilds.</title>
        <authorList>
            <consortium name="Lawrence Berkeley National Laboratory"/>
            <person name="Harder C.B."/>
            <person name="Miyauchi S."/>
            <person name="Viragh M."/>
            <person name="Kuo A."/>
            <person name="Thoen E."/>
            <person name="Andreopoulos B."/>
            <person name="Lu D."/>
            <person name="Skrede I."/>
            <person name="Drula E."/>
            <person name="Henrissat B."/>
            <person name="Morin E."/>
            <person name="Kohler A."/>
            <person name="Barry K."/>
            <person name="LaButti K."/>
            <person name="Morin E."/>
            <person name="Salamov A."/>
            <person name="Lipzen A."/>
            <person name="Mereny Z."/>
            <person name="Hegedus B."/>
            <person name="Baldrian P."/>
            <person name="Stursova M."/>
            <person name="Weitz H."/>
            <person name="Taylor A."/>
            <person name="Grigoriev I.V."/>
            <person name="Nagy L.G."/>
            <person name="Martin F."/>
            <person name="Kauserud H."/>
        </authorList>
    </citation>
    <scope>NUCLEOTIDE SEQUENCE</scope>
    <source>
        <strain evidence="1">9144</strain>
    </source>
</reference>
<evidence type="ECO:0000313" key="2">
    <source>
        <dbReference type="Proteomes" id="UP001219525"/>
    </source>
</evidence>